<evidence type="ECO:0000256" key="1">
    <source>
        <dbReference type="SAM" id="Phobius"/>
    </source>
</evidence>
<dbReference type="Pfam" id="PF16316">
    <property type="entry name" value="DUF4956"/>
    <property type="match status" value="1"/>
</dbReference>
<feature type="transmembrane region" description="Helical" evidence="1">
    <location>
        <begin position="53"/>
        <end position="84"/>
    </location>
</feature>
<dbReference type="STRING" id="645990.SAMN00120144_1523"/>
<evidence type="ECO:0000313" key="3">
    <source>
        <dbReference type="Proteomes" id="UP000192266"/>
    </source>
</evidence>
<dbReference type="RefSeq" id="WP_084444029.1">
    <property type="nucleotide sequence ID" value="NZ_FWWW01000047.1"/>
</dbReference>
<evidence type="ECO:0000313" key="2">
    <source>
        <dbReference type="EMBL" id="SMB87277.1"/>
    </source>
</evidence>
<evidence type="ECO:0008006" key="4">
    <source>
        <dbReference type="Google" id="ProtNLM"/>
    </source>
</evidence>
<proteinExistence type="predicted"/>
<feature type="transmembrane region" description="Helical" evidence="1">
    <location>
        <begin position="96"/>
        <end position="127"/>
    </location>
</feature>
<accession>A0A1W1V1M3</accession>
<keyword evidence="1" id="KW-0472">Membrane</keyword>
<gene>
    <name evidence="2" type="ORF">SAMN00120144_1523</name>
</gene>
<sequence>MQRDIQAVFNFSITVREVLGNTMWAAVCGLLISFFYVIAFRKSSYSVNLIKSIVMLTMITAFVMMVVGDNLAQAFSMVGILSIIRFRTATKAAQDFMFLFFALAIGLACGEGLYSVALVGCLLIGLVTTAMTHGLATTQQDDFILTIVRKATLSTESDYTPILQAFCKRFKVVSTQTSKLKKDSLTQFSYSASLKNASSSEALVEALKEVEGVRQVTLALEE</sequence>
<dbReference type="AlphaFoldDB" id="A0A1W1V1M3"/>
<keyword evidence="1" id="KW-1133">Transmembrane helix</keyword>
<dbReference type="Proteomes" id="UP000192266">
    <property type="component" value="Unassembled WGS sequence"/>
</dbReference>
<dbReference type="EMBL" id="FWWW01000047">
    <property type="protein sequence ID" value="SMB87277.1"/>
    <property type="molecule type" value="Genomic_DNA"/>
</dbReference>
<dbReference type="InterPro" id="IPR032531">
    <property type="entry name" value="DUF4956"/>
</dbReference>
<dbReference type="OrthoDB" id="9803265at2"/>
<name>A0A1W1V1M3_9BACT</name>
<reference evidence="2 3" key="1">
    <citation type="submission" date="2017-04" db="EMBL/GenBank/DDBJ databases">
        <authorList>
            <person name="Afonso C.L."/>
            <person name="Miller P.J."/>
            <person name="Scott M.A."/>
            <person name="Spackman E."/>
            <person name="Goraichik I."/>
            <person name="Dimitrov K.M."/>
            <person name="Suarez D.L."/>
            <person name="Swayne D.E."/>
        </authorList>
    </citation>
    <scope>NUCLEOTIDE SEQUENCE [LARGE SCALE GENOMIC DNA]</scope>
    <source>
        <strain evidence="2 3">DSM 11622</strain>
    </source>
</reference>
<organism evidence="2 3">
    <name type="scientific">Hymenobacter roseosalivarius DSM 11622</name>
    <dbReference type="NCBI Taxonomy" id="645990"/>
    <lineage>
        <taxon>Bacteria</taxon>
        <taxon>Pseudomonadati</taxon>
        <taxon>Bacteroidota</taxon>
        <taxon>Cytophagia</taxon>
        <taxon>Cytophagales</taxon>
        <taxon>Hymenobacteraceae</taxon>
        <taxon>Hymenobacter</taxon>
    </lineage>
</organism>
<protein>
    <recommendedName>
        <fullName evidence="4">DUF4956 domain-containing protein</fullName>
    </recommendedName>
</protein>
<keyword evidence="3" id="KW-1185">Reference proteome</keyword>
<feature type="transmembrane region" description="Helical" evidence="1">
    <location>
        <begin position="22"/>
        <end position="41"/>
    </location>
</feature>
<keyword evidence="1" id="KW-0812">Transmembrane</keyword>